<feature type="compositionally biased region" description="Polar residues" evidence="1">
    <location>
        <begin position="97"/>
        <end position="106"/>
    </location>
</feature>
<keyword evidence="2" id="KW-0812">Transmembrane</keyword>
<keyword evidence="2" id="KW-1133">Transmembrane helix</keyword>
<feature type="transmembrane region" description="Helical" evidence="2">
    <location>
        <begin position="12"/>
        <end position="32"/>
    </location>
</feature>
<dbReference type="EMBL" id="CP051128">
    <property type="protein sequence ID" value="QIZ10514.1"/>
    <property type="molecule type" value="Genomic_DNA"/>
</dbReference>
<dbReference type="PROSITE" id="PS51677">
    <property type="entry name" value="NODB"/>
    <property type="match status" value="1"/>
</dbReference>
<organism evidence="4 5">
    <name type="scientific">Priestia megaterium</name>
    <name type="common">Bacillus megaterium</name>
    <dbReference type="NCBI Taxonomy" id="1404"/>
    <lineage>
        <taxon>Bacteria</taxon>
        <taxon>Bacillati</taxon>
        <taxon>Bacillota</taxon>
        <taxon>Bacilli</taxon>
        <taxon>Bacillales</taxon>
        <taxon>Bacillaceae</taxon>
        <taxon>Priestia</taxon>
    </lineage>
</organism>
<evidence type="ECO:0000313" key="4">
    <source>
        <dbReference type="EMBL" id="QIZ10514.1"/>
    </source>
</evidence>
<dbReference type="PANTHER" id="PTHR10587">
    <property type="entry name" value="GLYCOSYL TRANSFERASE-RELATED"/>
    <property type="match status" value="1"/>
</dbReference>
<dbReference type="GO" id="GO:0005975">
    <property type="term" value="P:carbohydrate metabolic process"/>
    <property type="evidence" value="ECO:0007669"/>
    <property type="project" value="InterPro"/>
</dbReference>
<evidence type="ECO:0000256" key="1">
    <source>
        <dbReference type="SAM" id="MobiDB-lite"/>
    </source>
</evidence>
<protein>
    <submittedName>
        <fullName evidence="4">Polysaccharide deacetylase</fullName>
    </submittedName>
</protein>
<dbReference type="SUPFAM" id="SSF88713">
    <property type="entry name" value="Glycoside hydrolase/deacetylase"/>
    <property type="match status" value="1"/>
</dbReference>
<feature type="region of interest" description="Disordered" evidence="1">
    <location>
        <begin position="90"/>
        <end position="140"/>
    </location>
</feature>
<dbReference type="InterPro" id="IPR011330">
    <property type="entry name" value="Glyco_hydro/deAcase_b/a-brl"/>
</dbReference>
<dbReference type="Gene3D" id="3.20.20.370">
    <property type="entry name" value="Glycoside hydrolase/deacetylase"/>
    <property type="match status" value="1"/>
</dbReference>
<dbReference type="CDD" id="cd10944">
    <property type="entry name" value="CE4_SmPgdA_like"/>
    <property type="match status" value="1"/>
</dbReference>
<sequence>MGNLKSGWSKGTIIAVIAVVFLFTGIFVSNYFQAKAAGDESKNHQKNKVTNLPVKKNVSAEMIVRNTNDLKLEKELIRKQQDKAVIWSNQQERETSKVPNNHTTNKAVAHPTTKDKTTSQPPTKESIAAPSKPKNTQPRNSGKKIVYLTFDDGPAAFSDKIIALLEKYQFKATFFMIDGNIKRYPEAVKLMTKTGETVGLHSVSHSQKKFYKSKESVLSELTQNRNTLKKVSGVDSFIMRTPYGSVPNMTDEYKKAVKENGYLMWDWNIDSKDWYYRDKRYVNNVINQINQKKDHNGPLVILLHERKETLAYLPLLLDYLKKQGFEGKPIENTTTPIQF</sequence>
<dbReference type="Proteomes" id="UP000501868">
    <property type="component" value="Chromosome"/>
</dbReference>
<dbReference type="GO" id="GO:0016810">
    <property type="term" value="F:hydrolase activity, acting on carbon-nitrogen (but not peptide) bonds"/>
    <property type="evidence" value="ECO:0007669"/>
    <property type="project" value="InterPro"/>
</dbReference>
<dbReference type="AlphaFoldDB" id="A0A6H1PA57"/>
<reference evidence="4 5" key="2">
    <citation type="submission" date="2020-04" db="EMBL/GenBank/DDBJ databases">
        <authorList>
            <person name="Fomenkov A."/>
            <person name="Anton B.P."/>
            <person name="Roberts R.J."/>
        </authorList>
    </citation>
    <scope>NUCLEOTIDE SEQUENCE [LARGE SCALE GENOMIC DNA]</scope>
    <source>
        <strain evidence="4 5">S2</strain>
    </source>
</reference>
<gene>
    <name evidence="4" type="ORF">HFZ78_30480</name>
</gene>
<feature type="domain" description="NodB homology" evidence="3">
    <location>
        <begin position="144"/>
        <end position="328"/>
    </location>
</feature>
<dbReference type="Pfam" id="PF01522">
    <property type="entry name" value="Polysacc_deac_1"/>
    <property type="match status" value="1"/>
</dbReference>
<dbReference type="InterPro" id="IPR002509">
    <property type="entry name" value="NODB_dom"/>
</dbReference>
<proteinExistence type="predicted"/>
<dbReference type="InterPro" id="IPR050248">
    <property type="entry name" value="Polysacc_deacetylase_ArnD"/>
</dbReference>
<evidence type="ECO:0000259" key="3">
    <source>
        <dbReference type="PROSITE" id="PS51677"/>
    </source>
</evidence>
<name>A0A6H1PA57_PRIMG</name>
<evidence type="ECO:0000256" key="2">
    <source>
        <dbReference type="SAM" id="Phobius"/>
    </source>
</evidence>
<keyword evidence="2" id="KW-0472">Membrane</keyword>
<accession>A0A6H1PA57</accession>
<reference evidence="4 5" key="1">
    <citation type="submission" date="2020-04" db="EMBL/GenBank/DDBJ databases">
        <title>Genome-Wide Identification of 5-Methylcytosine Sites in Bacterial Genomes By High-Throughput Sequencing of MspJI Restriction Fragments.</title>
        <authorList>
            <person name="Wu V."/>
        </authorList>
    </citation>
    <scope>NUCLEOTIDE SEQUENCE [LARGE SCALE GENOMIC DNA]</scope>
    <source>
        <strain evidence="4 5">S2</strain>
    </source>
</reference>
<dbReference type="PANTHER" id="PTHR10587:SF125">
    <property type="entry name" value="POLYSACCHARIDE DEACETYLASE YHEN-RELATED"/>
    <property type="match status" value="1"/>
</dbReference>
<evidence type="ECO:0000313" key="5">
    <source>
        <dbReference type="Proteomes" id="UP000501868"/>
    </source>
</evidence>